<dbReference type="SUPFAM" id="SSF48264">
    <property type="entry name" value="Cytochrome P450"/>
    <property type="match status" value="1"/>
</dbReference>
<keyword evidence="11 15" id="KW-0503">Monooxygenase</keyword>
<accession>A0A8H6Y9W3</accession>
<keyword evidence="10 14" id="KW-0408">Iron</keyword>
<dbReference type="GO" id="GO:0016020">
    <property type="term" value="C:membrane"/>
    <property type="evidence" value="ECO:0007669"/>
    <property type="project" value="UniProtKB-SubCell"/>
</dbReference>
<keyword evidence="17" id="KW-1185">Reference proteome</keyword>
<proteinExistence type="inferred from homology"/>
<evidence type="ECO:0000256" key="8">
    <source>
        <dbReference type="ARBA" id="ARBA00022989"/>
    </source>
</evidence>
<reference evidence="16" key="1">
    <citation type="submission" date="2020-05" db="EMBL/GenBank/DDBJ databases">
        <title>Mycena genomes resolve the evolution of fungal bioluminescence.</title>
        <authorList>
            <person name="Tsai I.J."/>
        </authorList>
    </citation>
    <scope>NUCLEOTIDE SEQUENCE</scope>
    <source>
        <strain evidence="16">CCC161011</strain>
    </source>
</reference>
<comment type="similarity">
    <text evidence="4 15">Belongs to the cytochrome P450 family.</text>
</comment>
<dbReference type="GO" id="GO:0016705">
    <property type="term" value="F:oxidoreductase activity, acting on paired donors, with incorporation or reduction of molecular oxygen"/>
    <property type="evidence" value="ECO:0007669"/>
    <property type="project" value="InterPro"/>
</dbReference>
<comment type="pathway">
    <text evidence="3">Secondary metabolite biosynthesis.</text>
</comment>
<dbReference type="InterPro" id="IPR002401">
    <property type="entry name" value="Cyt_P450_E_grp-I"/>
</dbReference>
<evidence type="ECO:0000256" key="4">
    <source>
        <dbReference type="ARBA" id="ARBA00010617"/>
    </source>
</evidence>
<dbReference type="InterPro" id="IPR050364">
    <property type="entry name" value="Cytochrome_P450_fung"/>
</dbReference>
<keyword evidence="8" id="KW-1133">Transmembrane helix</keyword>
<dbReference type="InterPro" id="IPR017972">
    <property type="entry name" value="Cyt_P450_CS"/>
</dbReference>
<evidence type="ECO:0000313" key="17">
    <source>
        <dbReference type="Proteomes" id="UP000620124"/>
    </source>
</evidence>
<evidence type="ECO:0000256" key="10">
    <source>
        <dbReference type="ARBA" id="ARBA00023004"/>
    </source>
</evidence>
<protein>
    <submittedName>
        <fullName evidence="16">Cytochrome P450</fullName>
    </submittedName>
</protein>
<dbReference type="CDD" id="cd11065">
    <property type="entry name" value="CYP64-like"/>
    <property type="match status" value="1"/>
</dbReference>
<dbReference type="GO" id="GO:0005506">
    <property type="term" value="F:iron ion binding"/>
    <property type="evidence" value="ECO:0007669"/>
    <property type="project" value="InterPro"/>
</dbReference>
<evidence type="ECO:0000256" key="15">
    <source>
        <dbReference type="RuleBase" id="RU000461"/>
    </source>
</evidence>
<feature type="binding site" description="axial binding residue" evidence="14">
    <location>
        <position position="443"/>
    </location>
    <ligand>
        <name>heme</name>
        <dbReference type="ChEBI" id="CHEBI:30413"/>
    </ligand>
    <ligandPart>
        <name>Fe</name>
        <dbReference type="ChEBI" id="CHEBI:18248"/>
    </ligandPart>
</feature>
<dbReference type="GO" id="GO:0020037">
    <property type="term" value="F:heme binding"/>
    <property type="evidence" value="ECO:0007669"/>
    <property type="project" value="InterPro"/>
</dbReference>
<evidence type="ECO:0000256" key="5">
    <source>
        <dbReference type="ARBA" id="ARBA00022617"/>
    </source>
</evidence>
<dbReference type="OrthoDB" id="2789670at2759"/>
<sequence>MNSSLRTLLQPVALGSFVLLGATLLRFFKAKRGAKLPPGPPGIVFFGNLFQLSSRLWLKFTSWKTYGSVVYLNIAGQPIIVLNNAKAASDLLDRRGLIYSDRPGNIVASEMMTGGLFFAMSHYGDTWRRMRRVAQEALSKKFAHKFHAIQAKEAILLTHSLLVNPTAWDSHLRRTAASVVLSMVYDTPALLSEEDPKITRVNNFAERLVSAAYPGAYLVEYFTWMRYLPSWIAKWKRDVLEQYKIDDAMFRELFNEVGDRLAQGDQLSGFCAHLLEKEDRHGLDEKESAWVAAALYAAGADTTSVVLGWFLFAMLSFPEVQRRAQTELDEVIGRSRMPTFADYNNLPYIRALIKETLRWAPVGPIGLPHRLMEDDYYDGHLIPKGSIVIANVWAMNRDPEVYGHNADSFEPTRHLDEDGRLTVVIPETKEEGHNTFGFGRRSCVGRHLANDSLFIDCANILWALTVEPFRDHNGAPIIPSLDESINNGIVVRPPPFRCSFKPRFPGVTGIVYNSKELIA</sequence>
<keyword evidence="7 14" id="KW-0479">Metal-binding</keyword>
<evidence type="ECO:0000313" key="16">
    <source>
        <dbReference type="EMBL" id="KAF7355868.1"/>
    </source>
</evidence>
<organism evidence="16 17">
    <name type="scientific">Mycena venus</name>
    <dbReference type="NCBI Taxonomy" id="2733690"/>
    <lineage>
        <taxon>Eukaryota</taxon>
        <taxon>Fungi</taxon>
        <taxon>Dikarya</taxon>
        <taxon>Basidiomycota</taxon>
        <taxon>Agaricomycotina</taxon>
        <taxon>Agaricomycetes</taxon>
        <taxon>Agaricomycetidae</taxon>
        <taxon>Agaricales</taxon>
        <taxon>Marasmiineae</taxon>
        <taxon>Mycenaceae</taxon>
        <taxon>Mycena</taxon>
    </lineage>
</organism>
<comment type="caution">
    <text evidence="16">The sequence shown here is derived from an EMBL/GenBank/DDBJ whole genome shotgun (WGS) entry which is preliminary data.</text>
</comment>
<evidence type="ECO:0000256" key="14">
    <source>
        <dbReference type="PIRSR" id="PIRSR602401-1"/>
    </source>
</evidence>
<dbReference type="PROSITE" id="PS00086">
    <property type="entry name" value="CYTOCHROME_P450"/>
    <property type="match status" value="1"/>
</dbReference>
<dbReference type="EMBL" id="JACAZI010000007">
    <property type="protein sequence ID" value="KAF7355868.1"/>
    <property type="molecule type" value="Genomic_DNA"/>
</dbReference>
<evidence type="ECO:0000256" key="11">
    <source>
        <dbReference type="ARBA" id="ARBA00023033"/>
    </source>
</evidence>
<dbReference type="Gene3D" id="1.10.630.10">
    <property type="entry name" value="Cytochrome P450"/>
    <property type="match status" value="1"/>
</dbReference>
<dbReference type="PRINTS" id="PR00385">
    <property type="entry name" value="P450"/>
</dbReference>
<dbReference type="GO" id="GO:0004497">
    <property type="term" value="F:monooxygenase activity"/>
    <property type="evidence" value="ECO:0007669"/>
    <property type="project" value="UniProtKB-KW"/>
</dbReference>
<dbReference type="PANTHER" id="PTHR46300">
    <property type="entry name" value="P450, PUTATIVE (EUROFUNG)-RELATED-RELATED"/>
    <property type="match status" value="1"/>
</dbReference>
<comment type="cofactor">
    <cofactor evidence="1 14">
        <name>heme</name>
        <dbReference type="ChEBI" id="CHEBI:30413"/>
    </cofactor>
</comment>
<evidence type="ECO:0000256" key="9">
    <source>
        <dbReference type="ARBA" id="ARBA00023002"/>
    </source>
</evidence>
<keyword evidence="6" id="KW-0812">Transmembrane</keyword>
<keyword evidence="5 14" id="KW-0349">Heme</keyword>
<keyword evidence="13" id="KW-0325">Glycoprotein</keyword>
<evidence type="ECO:0000256" key="7">
    <source>
        <dbReference type="ARBA" id="ARBA00022723"/>
    </source>
</evidence>
<evidence type="ECO:0000256" key="13">
    <source>
        <dbReference type="ARBA" id="ARBA00023180"/>
    </source>
</evidence>
<evidence type="ECO:0000256" key="12">
    <source>
        <dbReference type="ARBA" id="ARBA00023136"/>
    </source>
</evidence>
<dbReference type="Proteomes" id="UP000620124">
    <property type="component" value="Unassembled WGS sequence"/>
</dbReference>
<keyword evidence="9 15" id="KW-0560">Oxidoreductase</keyword>
<dbReference type="PANTHER" id="PTHR46300:SF2">
    <property type="entry name" value="CYTOCHROME P450 MONOOXYGENASE ALNH-RELATED"/>
    <property type="match status" value="1"/>
</dbReference>
<evidence type="ECO:0000256" key="2">
    <source>
        <dbReference type="ARBA" id="ARBA00004167"/>
    </source>
</evidence>
<dbReference type="Pfam" id="PF00067">
    <property type="entry name" value="p450"/>
    <property type="match status" value="1"/>
</dbReference>
<evidence type="ECO:0000256" key="1">
    <source>
        <dbReference type="ARBA" id="ARBA00001971"/>
    </source>
</evidence>
<dbReference type="AlphaFoldDB" id="A0A8H6Y9W3"/>
<dbReference type="InterPro" id="IPR036396">
    <property type="entry name" value="Cyt_P450_sf"/>
</dbReference>
<name>A0A8H6Y9W3_9AGAR</name>
<evidence type="ECO:0000256" key="6">
    <source>
        <dbReference type="ARBA" id="ARBA00022692"/>
    </source>
</evidence>
<gene>
    <name evidence="16" type="ORF">MVEN_00915400</name>
</gene>
<keyword evidence="12" id="KW-0472">Membrane</keyword>
<evidence type="ECO:0000256" key="3">
    <source>
        <dbReference type="ARBA" id="ARBA00005179"/>
    </source>
</evidence>
<dbReference type="InterPro" id="IPR001128">
    <property type="entry name" value="Cyt_P450"/>
</dbReference>
<dbReference type="PRINTS" id="PR00463">
    <property type="entry name" value="EP450I"/>
</dbReference>
<comment type="subcellular location">
    <subcellularLocation>
        <location evidence="2">Membrane</location>
        <topology evidence="2">Single-pass membrane protein</topology>
    </subcellularLocation>
</comment>